<protein>
    <submittedName>
        <fullName evidence="2">AMP-binding protein</fullName>
    </submittedName>
</protein>
<organism evidence="2 3">
    <name type="scientific">Kibdelosporangium lantanae</name>
    <dbReference type="NCBI Taxonomy" id="1497396"/>
    <lineage>
        <taxon>Bacteria</taxon>
        <taxon>Bacillati</taxon>
        <taxon>Actinomycetota</taxon>
        <taxon>Actinomycetes</taxon>
        <taxon>Pseudonocardiales</taxon>
        <taxon>Pseudonocardiaceae</taxon>
        <taxon>Kibdelosporangium</taxon>
    </lineage>
</organism>
<keyword evidence="3" id="KW-1185">Reference proteome</keyword>
<dbReference type="EMBL" id="JBHTIS010002565">
    <property type="protein sequence ID" value="MFD1050036.1"/>
    <property type="molecule type" value="Genomic_DNA"/>
</dbReference>
<sequence length="287" mass="31263">AIIAILAILTAGGAYVPLDPTHPTDRINAVLTDCGARVVVDEAMVTACADGQDPGAPENVVDADNLAYVIYTSGSTGVPKGVLIEHRSVSAFIDGVQDLFSLSTADRFIQFASLGFDVSVFEIFGSLLSGARLYVVDDDERRSLDALDKVLVEQQITVIDLPPALMELLRRDRYLRGGDHISFLTQGYPACRFTEPHENYAHQHQDVRVENGVQFGDLPEFCDFAFTARVARVNAAVLWSLANAPGTPKNVRIDTSQLTNSTTLTWTRGTEPDLAGYEVVWRETTSS</sequence>
<feature type="non-terminal residue" evidence="2">
    <location>
        <position position="287"/>
    </location>
</feature>
<dbReference type="InterPro" id="IPR020459">
    <property type="entry name" value="AMP-binding"/>
</dbReference>
<dbReference type="Pfam" id="PF00501">
    <property type="entry name" value="AMP-binding"/>
    <property type="match status" value="1"/>
</dbReference>
<dbReference type="SUPFAM" id="SSF53187">
    <property type="entry name" value="Zn-dependent exopeptidases"/>
    <property type="match status" value="1"/>
</dbReference>
<dbReference type="Proteomes" id="UP001597045">
    <property type="component" value="Unassembled WGS sequence"/>
</dbReference>
<reference evidence="3" key="1">
    <citation type="journal article" date="2019" name="Int. J. Syst. Evol. Microbiol.">
        <title>The Global Catalogue of Microorganisms (GCM) 10K type strain sequencing project: providing services to taxonomists for standard genome sequencing and annotation.</title>
        <authorList>
            <consortium name="The Broad Institute Genomics Platform"/>
            <consortium name="The Broad Institute Genome Sequencing Center for Infectious Disease"/>
            <person name="Wu L."/>
            <person name="Ma J."/>
        </authorList>
    </citation>
    <scope>NUCLEOTIDE SEQUENCE [LARGE SCALE GENOMIC DNA]</scope>
    <source>
        <strain evidence="3">JCM 31486</strain>
    </source>
</reference>
<dbReference type="PROSITE" id="PS00455">
    <property type="entry name" value="AMP_BINDING"/>
    <property type="match status" value="1"/>
</dbReference>
<comment type="caution">
    <text evidence="2">The sequence shown here is derived from an EMBL/GenBank/DDBJ whole genome shotgun (WGS) entry which is preliminary data.</text>
</comment>
<dbReference type="InterPro" id="IPR000873">
    <property type="entry name" value="AMP-dep_synth/lig_dom"/>
</dbReference>
<evidence type="ECO:0000313" key="2">
    <source>
        <dbReference type="EMBL" id="MFD1050036.1"/>
    </source>
</evidence>
<dbReference type="PANTHER" id="PTHR45527">
    <property type="entry name" value="NONRIBOSOMAL PEPTIDE SYNTHETASE"/>
    <property type="match status" value="1"/>
</dbReference>
<feature type="domain" description="AMP-dependent synthetase/ligase" evidence="1">
    <location>
        <begin position="2"/>
        <end position="172"/>
    </location>
</feature>
<dbReference type="InterPro" id="IPR020845">
    <property type="entry name" value="AMP-binding_CS"/>
</dbReference>
<feature type="non-terminal residue" evidence="2">
    <location>
        <position position="1"/>
    </location>
</feature>
<evidence type="ECO:0000313" key="3">
    <source>
        <dbReference type="Proteomes" id="UP001597045"/>
    </source>
</evidence>
<gene>
    <name evidence="2" type="ORF">ACFQ1S_33170</name>
</gene>
<dbReference type="SUPFAM" id="SSF56801">
    <property type="entry name" value="Acetyl-CoA synthetase-like"/>
    <property type="match status" value="1"/>
</dbReference>
<evidence type="ECO:0000259" key="1">
    <source>
        <dbReference type="Pfam" id="PF00501"/>
    </source>
</evidence>
<dbReference type="PRINTS" id="PR00154">
    <property type="entry name" value="AMPBINDING"/>
</dbReference>
<accession>A0ABW3MHZ9</accession>
<dbReference type="Gene3D" id="3.40.50.980">
    <property type="match status" value="2"/>
</dbReference>
<proteinExistence type="predicted"/>
<dbReference type="PANTHER" id="PTHR45527:SF1">
    <property type="entry name" value="FATTY ACID SYNTHASE"/>
    <property type="match status" value="1"/>
</dbReference>
<name>A0ABW3MHZ9_9PSEU</name>